<dbReference type="PANTHER" id="PTHR42781">
    <property type="entry name" value="SPERMIDINE/PUTRESCINE IMPORT ATP-BINDING PROTEIN POTA"/>
    <property type="match status" value="1"/>
</dbReference>
<proteinExistence type="predicted"/>
<dbReference type="Pfam" id="PF00005">
    <property type="entry name" value="ABC_tran"/>
    <property type="match status" value="1"/>
</dbReference>
<dbReference type="Gene3D" id="3.40.50.300">
    <property type="entry name" value="P-loop containing nucleotide triphosphate hydrolases"/>
    <property type="match status" value="1"/>
</dbReference>
<dbReference type="FunFam" id="3.40.50.300:FF:000425">
    <property type="entry name" value="Probable ABC transporter, ATP-binding subunit"/>
    <property type="match status" value="1"/>
</dbReference>
<name>A0AAV3M2B2_9GAMM</name>
<keyword evidence="7" id="KW-0406">Ion transport</keyword>
<accession>A0AAV3M2B2</accession>
<dbReference type="CDD" id="cd03259">
    <property type="entry name" value="ABC_Carb_Solutes_like"/>
    <property type="match status" value="1"/>
</dbReference>
<sequence>MLNTLSSLNGSSDAFQHASVASTQLAPRRPMISIHQLFQVFAHQTVLDGIDLTVMKGTILALLGPSGCGKSTLLKLLAGLLQPSSGEIFLNEKRVASAQHLVPPEQRNLGMVFQDYALWPHMTVFQNVAFPLRMRKVARQEIEERVNQALERVGLAGFAKRKPADLSGGQQQRVALARAIIAEPEILLFDEPLSNLDVALRCALCDEMAQLLRALEITAVYVTHDPAEAHALAHQIAHMQNGKIDSLTTL</sequence>
<keyword evidence="1" id="KW-0813">Transport</keyword>
<dbReference type="AlphaFoldDB" id="A0AAV3M2B2"/>
<dbReference type="PROSITE" id="PS00211">
    <property type="entry name" value="ABC_TRANSPORTER_1"/>
    <property type="match status" value="1"/>
</dbReference>
<feature type="domain" description="ABC transporter" evidence="9">
    <location>
        <begin position="32"/>
        <end position="250"/>
    </location>
</feature>
<keyword evidence="4" id="KW-0547">Nucleotide-binding</keyword>
<dbReference type="PANTHER" id="PTHR42781:SF4">
    <property type="entry name" value="SPERMIDINE_PUTRESCINE IMPORT ATP-BINDING PROTEIN POTA"/>
    <property type="match status" value="1"/>
</dbReference>
<dbReference type="InterPro" id="IPR003593">
    <property type="entry name" value="AAA+_ATPase"/>
</dbReference>
<dbReference type="RefSeq" id="WP_036963319.1">
    <property type="nucleotide sequence ID" value="NZ_JALD01000065.1"/>
</dbReference>
<evidence type="ECO:0000256" key="4">
    <source>
        <dbReference type="ARBA" id="ARBA00022741"/>
    </source>
</evidence>
<keyword evidence="2" id="KW-1003">Cell membrane</keyword>
<evidence type="ECO:0000313" key="11">
    <source>
        <dbReference type="Proteomes" id="UP000022311"/>
    </source>
</evidence>
<comment type="caution">
    <text evidence="10">The sequence shown here is derived from an EMBL/GenBank/DDBJ whole genome shotgun (WGS) entry which is preliminary data.</text>
</comment>
<evidence type="ECO:0000256" key="2">
    <source>
        <dbReference type="ARBA" id="ARBA00022475"/>
    </source>
</evidence>
<evidence type="ECO:0000313" key="10">
    <source>
        <dbReference type="EMBL" id="EUD09754.1"/>
    </source>
</evidence>
<gene>
    <name evidence="10" type="ORF">HMPREF1563_0591</name>
</gene>
<reference evidence="10 11" key="1">
    <citation type="submission" date="2014-01" db="EMBL/GenBank/DDBJ databases">
        <authorList>
            <person name="Durkin A.S."/>
            <person name="McCorrison J."/>
            <person name="Torralba M."/>
            <person name="Gillis M."/>
            <person name="Haft D.H."/>
            <person name="Methe B."/>
            <person name="Sutton G."/>
            <person name="Nelson K.E."/>
        </authorList>
    </citation>
    <scope>NUCLEOTIDE SEQUENCE [LARGE SCALE GENOMIC DNA]</scope>
    <source>
        <strain evidence="10 11">205/92</strain>
    </source>
</reference>
<dbReference type="SMART" id="SM00382">
    <property type="entry name" value="AAA"/>
    <property type="match status" value="1"/>
</dbReference>
<keyword evidence="6" id="KW-0408">Iron</keyword>
<dbReference type="InterPro" id="IPR027417">
    <property type="entry name" value="P-loop_NTPase"/>
</dbReference>
<dbReference type="InterPro" id="IPR050093">
    <property type="entry name" value="ABC_SmlMolc_Importer"/>
</dbReference>
<dbReference type="InterPro" id="IPR015853">
    <property type="entry name" value="ABC_transpr_FbpC"/>
</dbReference>
<dbReference type="GO" id="GO:0016887">
    <property type="term" value="F:ATP hydrolysis activity"/>
    <property type="evidence" value="ECO:0007669"/>
    <property type="project" value="InterPro"/>
</dbReference>
<dbReference type="GO" id="GO:0005524">
    <property type="term" value="F:ATP binding"/>
    <property type="evidence" value="ECO:0007669"/>
    <property type="project" value="UniProtKB-KW"/>
</dbReference>
<dbReference type="PROSITE" id="PS50893">
    <property type="entry name" value="ABC_TRANSPORTER_2"/>
    <property type="match status" value="1"/>
</dbReference>
<dbReference type="SUPFAM" id="SSF52540">
    <property type="entry name" value="P-loop containing nucleoside triphosphate hydrolases"/>
    <property type="match status" value="1"/>
</dbReference>
<evidence type="ECO:0000256" key="6">
    <source>
        <dbReference type="ARBA" id="ARBA00023004"/>
    </source>
</evidence>
<dbReference type="InterPro" id="IPR003439">
    <property type="entry name" value="ABC_transporter-like_ATP-bd"/>
</dbReference>
<keyword evidence="3" id="KW-0410">Iron transport</keyword>
<dbReference type="GO" id="GO:0015408">
    <property type="term" value="F:ABC-type ferric iron transporter activity"/>
    <property type="evidence" value="ECO:0007669"/>
    <property type="project" value="InterPro"/>
</dbReference>
<protein>
    <submittedName>
        <fullName evidence="10">ABC transporter, ATP-binding protein</fullName>
    </submittedName>
</protein>
<dbReference type="Proteomes" id="UP000022311">
    <property type="component" value="Unassembled WGS sequence"/>
</dbReference>
<evidence type="ECO:0000256" key="7">
    <source>
        <dbReference type="ARBA" id="ARBA00023065"/>
    </source>
</evidence>
<evidence type="ECO:0000256" key="1">
    <source>
        <dbReference type="ARBA" id="ARBA00022448"/>
    </source>
</evidence>
<dbReference type="InterPro" id="IPR017871">
    <property type="entry name" value="ABC_transporter-like_CS"/>
</dbReference>
<keyword evidence="5 10" id="KW-0067">ATP-binding</keyword>
<evidence type="ECO:0000256" key="3">
    <source>
        <dbReference type="ARBA" id="ARBA00022496"/>
    </source>
</evidence>
<keyword evidence="8" id="KW-0472">Membrane</keyword>
<evidence type="ECO:0000256" key="5">
    <source>
        <dbReference type="ARBA" id="ARBA00022840"/>
    </source>
</evidence>
<dbReference type="GO" id="GO:0015697">
    <property type="term" value="P:quaternary ammonium group transport"/>
    <property type="evidence" value="ECO:0007669"/>
    <property type="project" value="UniProtKB-ARBA"/>
</dbReference>
<evidence type="ECO:0000259" key="9">
    <source>
        <dbReference type="PROSITE" id="PS50893"/>
    </source>
</evidence>
<evidence type="ECO:0000256" key="8">
    <source>
        <dbReference type="ARBA" id="ARBA00023136"/>
    </source>
</evidence>
<organism evidence="10 11">
    <name type="scientific">Providencia alcalifaciens 205/92</name>
    <dbReference type="NCBI Taxonomy" id="1256988"/>
    <lineage>
        <taxon>Bacteria</taxon>
        <taxon>Pseudomonadati</taxon>
        <taxon>Pseudomonadota</taxon>
        <taxon>Gammaproteobacteria</taxon>
        <taxon>Enterobacterales</taxon>
        <taxon>Morganellaceae</taxon>
        <taxon>Providencia</taxon>
    </lineage>
</organism>
<dbReference type="GO" id="GO:0016020">
    <property type="term" value="C:membrane"/>
    <property type="evidence" value="ECO:0007669"/>
    <property type="project" value="InterPro"/>
</dbReference>
<dbReference type="EMBL" id="JALD01000065">
    <property type="protein sequence ID" value="EUD09754.1"/>
    <property type="molecule type" value="Genomic_DNA"/>
</dbReference>